<evidence type="ECO:0000256" key="11">
    <source>
        <dbReference type="ARBA" id="ARBA00023121"/>
    </source>
</evidence>
<keyword evidence="12" id="KW-0472">Membrane</keyword>
<comment type="subcellular location">
    <subcellularLocation>
        <location evidence="1">Cell projection</location>
        <location evidence="1">Cilium</location>
        <location evidence="1">Flagellum</location>
    </subcellularLocation>
    <subcellularLocation>
        <location evidence="3">Cytoplasm</location>
    </subcellularLocation>
    <subcellularLocation>
        <location evidence="2">Membrane</location>
    </subcellularLocation>
</comment>
<evidence type="ECO:0000256" key="9">
    <source>
        <dbReference type="ARBA" id="ARBA00023055"/>
    </source>
</evidence>
<evidence type="ECO:0000256" key="1">
    <source>
        <dbReference type="ARBA" id="ARBA00004230"/>
    </source>
</evidence>
<dbReference type="InterPro" id="IPR002913">
    <property type="entry name" value="START_lipid-bd_dom"/>
</dbReference>
<dbReference type="InterPro" id="IPR023393">
    <property type="entry name" value="START-like_dom_sf"/>
</dbReference>
<evidence type="ECO:0000313" key="19">
    <source>
        <dbReference type="Ensembl" id="ENSABRP00000002870.1"/>
    </source>
</evidence>
<dbReference type="PANTHER" id="PTHR19308">
    <property type="entry name" value="PHOSPHATIDYLCHOLINE TRANSFER PROTEIN"/>
    <property type="match status" value="1"/>
</dbReference>
<dbReference type="GO" id="GO:0006869">
    <property type="term" value="P:lipid transport"/>
    <property type="evidence" value="ECO:0007669"/>
    <property type="project" value="UniProtKB-KW"/>
</dbReference>
<keyword evidence="20" id="KW-1185">Reference proteome</keyword>
<dbReference type="Gene3D" id="3.30.530.20">
    <property type="match status" value="1"/>
</dbReference>
<evidence type="ECO:0000256" key="14">
    <source>
        <dbReference type="ARBA" id="ARBA00070345"/>
    </source>
</evidence>
<keyword evidence="6" id="KW-0597">Phosphoprotein</keyword>
<dbReference type="PANTHER" id="PTHR19308:SF7">
    <property type="entry name" value="START DOMAIN-CONTAINING PROTEIN 10"/>
    <property type="match status" value="1"/>
</dbReference>
<keyword evidence="5" id="KW-0963">Cytoplasm</keyword>
<evidence type="ECO:0000256" key="6">
    <source>
        <dbReference type="ARBA" id="ARBA00022553"/>
    </source>
</evidence>
<dbReference type="PROSITE" id="PS50848">
    <property type="entry name" value="START"/>
    <property type="match status" value="1"/>
</dbReference>
<dbReference type="GO" id="GO:0046581">
    <property type="term" value="C:intercellular canaliculus"/>
    <property type="evidence" value="ECO:0007669"/>
    <property type="project" value="TreeGrafter"/>
</dbReference>
<evidence type="ECO:0000313" key="20">
    <source>
        <dbReference type="Proteomes" id="UP000694426"/>
    </source>
</evidence>
<evidence type="ECO:0000256" key="5">
    <source>
        <dbReference type="ARBA" id="ARBA00022490"/>
    </source>
</evidence>
<evidence type="ECO:0000256" key="15">
    <source>
        <dbReference type="ARBA" id="ARBA00076937"/>
    </source>
</evidence>
<keyword evidence="11" id="KW-0446">Lipid-binding</keyword>
<organism evidence="19 20">
    <name type="scientific">Anser brachyrhynchus</name>
    <name type="common">Pink-footed goose</name>
    <dbReference type="NCBI Taxonomy" id="132585"/>
    <lineage>
        <taxon>Eukaryota</taxon>
        <taxon>Metazoa</taxon>
        <taxon>Chordata</taxon>
        <taxon>Craniata</taxon>
        <taxon>Vertebrata</taxon>
        <taxon>Euteleostomi</taxon>
        <taxon>Archelosauria</taxon>
        <taxon>Archosauria</taxon>
        <taxon>Dinosauria</taxon>
        <taxon>Saurischia</taxon>
        <taxon>Theropoda</taxon>
        <taxon>Coelurosauria</taxon>
        <taxon>Aves</taxon>
        <taxon>Neognathae</taxon>
        <taxon>Galloanserae</taxon>
        <taxon>Anseriformes</taxon>
        <taxon>Anatidae</taxon>
        <taxon>Anserinae</taxon>
        <taxon>Anser</taxon>
    </lineage>
</organism>
<feature type="region of interest" description="Disordered" evidence="17">
    <location>
        <begin position="359"/>
        <end position="390"/>
    </location>
</feature>
<dbReference type="GO" id="GO:0005829">
    <property type="term" value="C:cytosol"/>
    <property type="evidence" value="ECO:0007669"/>
    <property type="project" value="UniProtKB-ARBA"/>
</dbReference>
<keyword evidence="7" id="KW-0282">Flagellum</keyword>
<dbReference type="GO" id="GO:0005902">
    <property type="term" value="C:microvillus"/>
    <property type="evidence" value="ECO:0007669"/>
    <property type="project" value="TreeGrafter"/>
</dbReference>
<dbReference type="InterPro" id="IPR051213">
    <property type="entry name" value="START_lipid_transfer"/>
</dbReference>
<dbReference type="GO" id="GO:0031514">
    <property type="term" value="C:motile cilium"/>
    <property type="evidence" value="ECO:0007669"/>
    <property type="project" value="UniProtKB-SubCell"/>
</dbReference>
<dbReference type="Proteomes" id="UP000694426">
    <property type="component" value="Unplaced"/>
</dbReference>
<proteinExistence type="predicted"/>
<evidence type="ECO:0000256" key="10">
    <source>
        <dbReference type="ARBA" id="ARBA00023069"/>
    </source>
</evidence>
<keyword evidence="10" id="KW-0969">Cilium</keyword>
<dbReference type="GO" id="GO:0016020">
    <property type="term" value="C:membrane"/>
    <property type="evidence" value="ECO:0007669"/>
    <property type="project" value="UniProtKB-SubCell"/>
</dbReference>
<evidence type="ECO:0000256" key="2">
    <source>
        <dbReference type="ARBA" id="ARBA00004370"/>
    </source>
</evidence>
<evidence type="ECO:0000256" key="4">
    <source>
        <dbReference type="ARBA" id="ARBA00022448"/>
    </source>
</evidence>
<keyword evidence="13" id="KW-0966">Cell projection</keyword>
<feature type="domain" description="START" evidence="18">
    <location>
        <begin position="38"/>
        <end position="172"/>
    </location>
</feature>
<dbReference type="AlphaFoldDB" id="A0A8B9BE30"/>
<feature type="region of interest" description="Disordered" evidence="17">
    <location>
        <begin position="181"/>
        <end position="233"/>
    </location>
</feature>
<evidence type="ECO:0000256" key="3">
    <source>
        <dbReference type="ARBA" id="ARBA00004496"/>
    </source>
</evidence>
<dbReference type="Ensembl" id="ENSABRT00000004166.1">
    <property type="protein sequence ID" value="ENSABRP00000002870.1"/>
    <property type="gene ID" value="ENSABRG00000002727.1"/>
</dbReference>
<protein>
    <recommendedName>
        <fullName evidence="14">START domain-containing protein 10</fullName>
    </recommendedName>
    <alternativeName>
        <fullName evidence="15">PCTP-like protein</fullName>
    </alternativeName>
    <alternativeName>
        <fullName evidence="16">StAR-related lipid transfer protein 10</fullName>
    </alternativeName>
</protein>
<keyword evidence="4" id="KW-0813">Transport</keyword>
<evidence type="ECO:0000256" key="7">
    <source>
        <dbReference type="ARBA" id="ARBA00022846"/>
    </source>
</evidence>
<reference evidence="19" key="1">
    <citation type="submission" date="2025-08" db="UniProtKB">
        <authorList>
            <consortium name="Ensembl"/>
        </authorList>
    </citation>
    <scope>IDENTIFICATION</scope>
</reference>
<evidence type="ECO:0000256" key="8">
    <source>
        <dbReference type="ARBA" id="ARBA00022990"/>
    </source>
</evidence>
<accession>A0A8B9BE30</accession>
<feature type="compositionally biased region" description="Low complexity" evidence="17">
    <location>
        <begin position="212"/>
        <end position="222"/>
    </location>
</feature>
<feature type="compositionally biased region" description="Gly residues" evidence="17">
    <location>
        <begin position="359"/>
        <end position="369"/>
    </location>
</feature>
<keyword evidence="9" id="KW-0445">Lipid transport</keyword>
<evidence type="ECO:0000256" key="16">
    <source>
        <dbReference type="ARBA" id="ARBA00080073"/>
    </source>
</evidence>
<dbReference type="GO" id="GO:0008289">
    <property type="term" value="F:lipid binding"/>
    <property type="evidence" value="ECO:0007669"/>
    <property type="project" value="UniProtKB-KW"/>
</dbReference>
<sequence>PAPCAATPLPQGPGAPSALVQIPDDRDFRAFRAECECERGWSLSYSKAGVAVWVQLLEPERSLHKIKCRMECKDVPAETLYDVLHDIEYRKKWDTNVIETFDIGRLTVNSDVGYYAWKCPKPLKNRDVITLRSWLPMGTDYIIMNYSVKHPKYPPRKDMVRAVSIQTGYLVEGKGAKSSRAPAGRFVFPPGNRSARPDSRPDKVGSCGSAGPLPAAPAQRRSQQAERKGRGAGRLAPLPLLLAGLRGLPHGPGAQGTVLLHRPAGSLGWQARGFALLPPPSASGEMLGGVGLGGVPTRGDPRCWGGGGLVPPQGCGASWRRSPAPGHLRRRCRAHAAVGELQAARAWLCCGSSGGRGMSPGLRPGGAGGRRTAPGRGGLDPSAVWGGAARGAPGGRDFRGCSSALCLR</sequence>
<keyword evidence="8" id="KW-0007">Acetylation</keyword>
<evidence type="ECO:0000256" key="12">
    <source>
        <dbReference type="ARBA" id="ARBA00023136"/>
    </source>
</evidence>
<reference evidence="19" key="2">
    <citation type="submission" date="2025-09" db="UniProtKB">
        <authorList>
            <consortium name="Ensembl"/>
        </authorList>
    </citation>
    <scope>IDENTIFICATION</scope>
</reference>
<name>A0A8B9BE30_9AVES</name>
<dbReference type="Pfam" id="PF01852">
    <property type="entry name" value="START"/>
    <property type="match status" value="1"/>
</dbReference>
<dbReference type="GeneTree" id="ENSGT00510000047611"/>
<evidence type="ECO:0000259" key="18">
    <source>
        <dbReference type="PROSITE" id="PS50848"/>
    </source>
</evidence>
<evidence type="ECO:0000256" key="17">
    <source>
        <dbReference type="SAM" id="MobiDB-lite"/>
    </source>
</evidence>
<evidence type="ECO:0000256" key="13">
    <source>
        <dbReference type="ARBA" id="ARBA00023273"/>
    </source>
</evidence>
<dbReference type="FunFam" id="3.30.530.20:FF:000008">
    <property type="entry name" value="START domain containing 10"/>
    <property type="match status" value="1"/>
</dbReference>
<dbReference type="SUPFAM" id="SSF55961">
    <property type="entry name" value="Bet v1-like"/>
    <property type="match status" value="1"/>
</dbReference>